<sequence length="568" mass="60980">MMLRLLTLLLSLCLAPFTILLAQMGFNLPTSVQPVNDFEFYSRNNFVVKQKYQFTTVNPALSVNNLSCATMPASISPLAGILKDPSGDGPYSANQNCFQNLSLDDAVIGIEITFEQLDTEANDDKVVLNTDITSLTFSGTSLPPTTTFAGKYLTVTFLSDGDATIGQGFRLRWRALVGDNPPLTQPVEVGNTLRFNTVDGWFKAGGPRNVVNAQASAAIGEYNTVFGPVSAALGIDNVIKTGSSAAITLGNSNTAASANSMAIGYKNVSENLTSVAIGSSNSALSNSSLALGTNNRSDDSRSVAIGYRNVSQGVEAITMGSANTATADQSAVIGWNSAAGGQYTMAMGRRVSTNSLQGSFILGDNTSTTAVTTTTNSNQFTARFTGGFRMITAINTSGVPTAGVSLTAGGTSWATLSDSSRKELFLPVDGPDLLRKIGGMKLTTWNYKGQRGIRHYGPMAQEFFSLFGRDEHGTIGTDRLITTQDIEGLTLTAVQALVRENEQFKIENAGLKKRTERLEQQIVQLRKEQKNQEDFLEARFQRLENNLPKSRKTVATLPIDQKRSTLRP</sequence>
<dbReference type="CDD" id="cd12820">
    <property type="entry name" value="LbR_YadA-like"/>
    <property type="match status" value="1"/>
</dbReference>
<feature type="coiled-coil region" evidence="2">
    <location>
        <begin position="494"/>
        <end position="546"/>
    </location>
</feature>
<keyword evidence="1" id="KW-1015">Disulfide bond</keyword>
<dbReference type="PROSITE" id="PS51688">
    <property type="entry name" value="ICA"/>
    <property type="match status" value="1"/>
</dbReference>
<feature type="domain" description="CUB" evidence="3">
    <location>
        <begin position="68"/>
        <end position="176"/>
    </location>
</feature>
<keyword evidence="2" id="KW-0175">Coiled coil</keyword>
<dbReference type="RefSeq" id="WP_190887793.1">
    <property type="nucleotide sequence ID" value="NZ_JACWZY010000011.1"/>
</dbReference>
<dbReference type="InterPro" id="IPR000859">
    <property type="entry name" value="CUB_dom"/>
</dbReference>
<dbReference type="SUPFAM" id="SSF49854">
    <property type="entry name" value="Spermadhesin, CUB domain"/>
    <property type="match status" value="1"/>
</dbReference>
<evidence type="ECO:0008006" key="7">
    <source>
        <dbReference type="Google" id="ProtNLM"/>
    </source>
</evidence>
<organism evidence="5 6">
    <name type="scientific">Spirosoma profusum</name>
    <dbReference type="NCBI Taxonomy" id="2771354"/>
    <lineage>
        <taxon>Bacteria</taxon>
        <taxon>Pseudomonadati</taxon>
        <taxon>Bacteroidota</taxon>
        <taxon>Cytophagia</taxon>
        <taxon>Cytophagales</taxon>
        <taxon>Cytophagaceae</taxon>
        <taxon>Spirosoma</taxon>
    </lineage>
</organism>
<dbReference type="InterPro" id="IPR030392">
    <property type="entry name" value="S74_ICA"/>
</dbReference>
<dbReference type="PROSITE" id="PS01180">
    <property type="entry name" value="CUB"/>
    <property type="match status" value="1"/>
</dbReference>
<evidence type="ECO:0000259" key="3">
    <source>
        <dbReference type="PROSITE" id="PS01180"/>
    </source>
</evidence>
<feature type="domain" description="Peptidase S74" evidence="4">
    <location>
        <begin position="417"/>
        <end position="522"/>
    </location>
</feature>
<dbReference type="Gene3D" id="2.150.10.10">
    <property type="entry name" value="Serralysin-like metalloprotease, C-terminal"/>
    <property type="match status" value="1"/>
</dbReference>
<accession>A0A926Y102</accession>
<dbReference type="EMBL" id="JACWZY010000011">
    <property type="protein sequence ID" value="MBD2701942.1"/>
    <property type="molecule type" value="Genomic_DNA"/>
</dbReference>
<evidence type="ECO:0000313" key="6">
    <source>
        <dbReference type="Proteomes" id="UP000598820"/>
    </source>
</evidence>
<name>A0A926Y102_9BACT</name>
<proteinExistence type="predicted"/>
<dbReference type="InterPro" id="IPR011049">
    <property type="entry name" value="Serralysin-like_metalloprot_C"/>
</dbReference>
<dbReference type="Pfam" id="PF13884">
    <property type="entry name" value="Peptidase_S74"/>
    <property type="match status" value="1"/>
</dbReference>
<evidence type="ECO:0000256" key="2">
    <source>
        <dbReference type="SAM" id="Coils"/>
    </source>
</evidence>
<dbReference type="InterPro" id="IPR035914">
    <property type="entry name" value="Sperma_CUB_dom_sf"/>
</dbReference>
<dbReference type="SUPFAM" id="SSF101967">
    <property type="entry name" value="Adhesin YadA, collagen-binding domain"/>
    <property type="match status" value="1"/>
</dbReference>
<gene>
    <name evidence="5" type="ORF">IC229_14935</name>
</gene>
<keyword evidence="6" id="KW-1185">Reference proteome</keyword>
<dbReference type="Gene3D" id="2.60.120.290">
    <property type="entry name" value="Spermadhesin, CUB domain"/>
    <property type="match status" value="1"/>
</dbReference>
<dbReference type="Proteomes" id="UP000598820">
    <property type="component" value="Unassembled WGS sequence"/>
</dbReference>
<comment type="caution">
    <text evidence="5">The sequence shown here is derived from an EMBL/GenBank/DDBJ whole genome shotgun (WGS) entry which is preliminary data.</text>
</comment>
<evidence type="ECO:0000313" key="5">
    <source>
        <dbReference type="EMBL" id="MBD2701942.1"/>
    </source>
</evidence>
<reference evidence="5" key="1">
    <citation type="submission" date="2020-09" db="EMBL/GenBank/DDBJ databases">
        <authorList>
            <person name="Kim M.K."/>
        </authorList>
    </citation>
    <scope>NUCLEOTIDE SEQUENCE</scope>
    <source>
        <strain evidence="5">BT702</strain>
    </source>
</reference>
<dbReference type="CDD" id="cd00041">
    <property type="entry name" value="CUB"/>
    <property type="match status" value="1"/>
</dbReference>
<protein>
    <recommendedName>
        <fullName evidence="7">Peptidase S74 domain-containing protein</fullName>
    </recommendedName>
</protein>
<evidence type="ECO:0000256" key="1">
    <source>
        <dbReference type="ARBA" id="ARBA00023157"/>
    </source>
</evidence>
<evidence type="ECO:0000259" key="4">
    <source>
        <dbReference type="PROSITE" id="PS51688"/>
    </source>
</evidence>
<dbReference type="AlphaFoldDB" id="A0A926Y102"/>